<gene>
    <name evidence="1" type="ORF">NCTC9504_01087</name>
</gene>
<organism evidence="1 2">
    <name type="scientific">Klebsiella pneumoniae subsp. pneumoniae</name>
    <dbReference type="NCBI Taxonomy" id="72407"/>
    <lineage>
        <taxon>Bacteria</taxon>
        <taxon>Pseudomonadati</taxon>
        <taxon>Pseudomonadota</taxon>
        <taxon>Gammaproteobacteria</taxon>
        <taxon>Enterobacterales</taxon>
        <taxon>Enterobacteriaceae</taxon>
        <taxon>Klebsiella/Raoultella group</taxon>
        <taxon>Klebsiella</taxon>
        <taxon>Klebsiella pneumoniae complex</taxon>
    </lineage>
</organism>
<dbReference type="AlphaFoldDB" id="A0A377Z2S1"/>
<sequence>MIFIARFMNSFLHQASFATGYWCYDRHRSVRLVVLVGLAIDQIAQSGLSSLSVIYYSAQLFSRVPPERARIRRGHATALKPTHKAGRRGGESTARQRTFAHLFSQPERVAVPRGFARVSVGDAVRFEAVAGF</sequence>
<dbReference type="Proteomes" id="UP000254020">
    <property type="component" value="Unassembled WGS sequence"/>
</dbReference>
<reference evidence="1 2" key="1">
    <citation type="submission" date="2018-06" db="EMBL/GenBank/DDBJ databases">
        <authorList>
            <consortium name="Pathogen Informatics"/>
            <person name="Doyle S."/>
        </authorList>
    </citation>
    <scope>NUCLEOTIDE SEQUENCE [LARGE SCALE GENOMIC DNA]</scope>
    <source>
        <strain evidence="1 2">NCTC9504</strain>
    </source>
</reference>
<name>A0A377Z2S1_KLEPN</name>
<evidence type="ECO:0000313" key="1">
    <source>
        <dbReference type="EMBL" id="STU59265.1"/>
    </source>
</evidence>
<protein>
    <submittedName>
        <fullName evidence="1">Uncharacterized protein</fullName>
    </submittedName>
</protein>
<evidence type="ECO:0000313" key="2">
    <source>
        <dbReference type="Proteomes" id="UP000254020"/>
    </source>
</evidence>
<proteinExistence type="predicted"/>
<accession>A0A377Z2S1</accession>
<dbReference type="EMBL" id="UGMA01000005">
    <property type="protein sequence ID" value="STU59265.1"/>
    <property type="molecule type" value="Genomic_DNA"/>
</dbReference>